<dbReference type="FunFam" id="3.90.850.10:FF:000002">
    <property type="entry name" value="2-hydroxyhepta-2,4-diene-1,7-dioate isomerase"/>
    <property type="match status" value="1"/>
</dbReference>
<dbReference type="EMBL" id="KZ613974">
    <property type="protein sequence ID" value="PMD29489.1"/>
    <property type="molecule type" value="Genomic_DNA"/>
</dbReference>
<dbReference type="SUPFAM" id="SSF56529">
    <property type="entry name" value="FAH"/>
    <property type="match status" value="1"/>
</dbReference>
<accession>A0A2J6QTA1</accession>
<dbReference type="GO" id="GO:0050163">
    <property type="term" value="F:oxaloacetate tautomerase activity"/>
    <property type="evidence" value="ECO:0007669"/>
    <property type="project" value="UniProtKB-ARBA"/>
</dbReference>
<dbReference type="GO" id="GO:0046872">
    <property type="term" value="F:metal ion binding"/>
    <property type="evidence" value="ECO:0007669"/>
    <property type="project" value="UniProtKB-KW"/>
</dbReference>
<dbReference type="GO" id="GO:0006107">
    <property type="term" value="P:oxaloacetate metabolic process"/>
    <property type="evidence" value="ECO:0007669"/>
    <property type="project" value="UniProtKB-ARBA"/>
</dbReference>
<sequence length="299" mass="32284">MKTIFERLVRFKDTNNDILYGEAPAGIDDLVGLKVPVYAGDTPWSLQATDKTAEIAEVLCPLATTPIIYCVGLNYKNHIAENPNDKVDGRTAPPTPKHPATFTKPPDALNGPFSPVSIGSACADSMDYEGELTVVLGRDCKDIRSTQDALDAVLGYTVGNDVSCRQWQHPDVSGGQFGYSKSFDGYAPFGPVLVAPAGVPVDASSGKIDLELVTRVNGEERQRGRTGDMIFNVAETLVHLSRSTTLREGTVIMTGTPEGVALWMKPPGWVRDGDEVEVSIEGLGSIRNRFDFLLVWGAI</sequence>
<dbReference type="PANTHER" id="PTHR11820:SF100">
    <property type="entry name" value="FUMARYLACETOACETATE HYDROLASE FAMILY PROTEIN (AFU_ORTHOLOGUE AFUA_4G01490)"/>
    <property type="match status" value="1"/>
</dbReference>
<dbReference type="Pfam" id="PF01557">
    <property type="entry name" value="FAA_hydrolase"/>
    <property type="match status" value="1"/>
</dbReference>
<evidence type="ECO:0000313" key="5">
    <source>
        <dbReference type="EMBL" id="PMD29489.1"/>
    </source>
</evidence>
<organism evidence="5 6">
    <name type="scientific">Hyaloscypha variabilis (strain UAMH 11265 / GT02V1 / F)</name>
    <name type="common">Meliniomyces variabilis</name>
    <dbReference type="NCBI Taxonomy" id="1149755"/>
    <lineage>
        <taxon>Eukaryota</taxon>
        <taxon>Fungi</taxon>
        <taxon>Dikarya</taxon>
        <taxon>Ascomycota</taxon>
        <taxon>Pezizomycotina</taxon>
        <taxon>Leotiomycetes</taxon>
        <taxon>Helotiales</taxon>
        <taxon>Hyaloscyphaceae</taxon>
        <taxon>Hyaloscypha</taxon>
        <taxon>Hyaloscypha variabilis</taxon>
    </lineage>
</organism>
<evidence type="ECO:0000256" key="1">
    <source>
        <dbReference type="ARBA" id="ARBA00010211"/>
    </source>
</evidence>
<protein>
    <recommendedName>
        <fullName evidence="4">Fumarylacetoacetase-like C-terminal domain-containing protein</fullName>
    </recommendedName>
</protein>
<dbReference type="InterPro" id="IPR011234">
    <property type="entry name" value="Fumarylacetoacetase-like_C"/>
</dbReference>
<keyword evidence="6" id="KW-1185">Reference proteome</keyword>
<keyword evidence="2" id="KW-0479">Metal-binding</keyword>
<evidence type="ECO:0000259" key="4">
    <source>
        <dbReference type="Pfam" id="PF01557"/>
    </source>
</evidence>
<dbReference type="Proteomes" id="UP000235786">
    <property type="component" value="Unassembled WGS sequence"/>
</dbReference>
<comment type="similarity">
    <text evidence="1">Belongs to the FAH family.</text>
</comment>
<gene>
    <name evidence="5" type="ORF">L207DRAFT_538898</name>
</gene>
<dbReference type="Gene3D" id="3.90.850.10">
    <property type="entry name" value="Fumarylacetoacetase-like, C-terminal domain"/>
    <property type="match status" value="1"/>
</dbReference>
<proteinExistence type="inferred from homology"/>
<feature type="region of interest" description="Disordered" evidence="3">
    <location>
        <begin position="82"/>
        <end position="106"/>
    </location>
</feature>
<dbReference type="STRING" id="1149755.A0A2J6QTA1"/>
<dbReference type="AlphaFoldDB" id="A0A2J6QTA1"/>
<evidence type="ECO:0000256" key="3">
    <source>
        <dbReference type="SAM" id="MobiDB-lite"/>
    </source>
</evidence>
<name>A0A2J6QTA1_HYAVF</name>
<reference evidence="5 6" key="1">
    <citation type="submission" date="2016-04" db="EMBL/GenBank/DDBJ databases">
        <title>A degradative enzymes factory behind the ericoid mycorrhizal symbiosis.</title>
        <authorList>
            <consortium name="DOE Joint Genome Institute"/>
            <person name="Martino E."/>
            <person name="Morin E."/>
            <person name="Grelet G."/>
            <person name="Kuo A."/>
            <person name="Kohler A."/>
            <person name="Daghino S."/>
            <person name="Barry K."/>
            <person name="Choi C."/>
            <person name="Cichocki N."/>
            <person name="Clum A."/>
            <person name="Copeland A."/>
            <person name="Hainaut M."/>
            <person name="Haridas S."/>
            <person name="Labutti K."/>
            <person name="Lindquist E."/>
            <person name="Lipzen A."/>
            <person name="Khouja H.-R."/>
            <person name="Murat C."/>
            <person name="Ohm R."/>
            <person name="Olson A."/>
            <person name="Spatafora J."/>
            <person name="Veneault-Fourrey C."/>
            <person name="Henrissat B."/>
            <person name="Grigoriev I."/>
            <person name="Martin F."/>
            <person name="Perotto S."/>
        </authorList>
    </citation>
    <scope>NUCLEOTIDE SEQUENCE [LARGE SCALE GENOMIC DNA]</scope>
    <source>
        <strain evidence="5 6">F</strain>
    </source>
</reference>
<dbReference type="InterPro" id="IPR036663">
    <property type="entry name" value="Fumarylacetoacetase_C_sf"/>
</dbReference>
<evidence type="ECO:0000313" key="6">
    <source>
        <dbReference type="Proteomes" id="UP000235786"/>
    </source>
</evidence>
<evidence type="ECO:0000256" key="2">
    <source>
        <dbReference type="ARBA" id="ARBA00022723"/>
    </source>
</evidence>
<dbReference type="PANTHER" id="PTHR11820">
    <property type="entry name" value="ACYLPYRUVASE"/>
    <property type="match status" value="1"/>
</dbReference>
<dbReference type="OrthoDB" id="411064at2759"/>
<feature type="domain" description="Fumarylacetoacetase-like C-terminal" evidence="4">
    <location>
        <begin position="68"/>
        <end position="290"/>
    </location>
</feature>